<dbReference type="KEGG" id="lak:106180734"/>
<dbReference type="Proteomes" id="UP000085678">
    <property type="component" value="Unplaced"/>
</dbReference>
<accession>A0A1S3KCC3</accession>
<dbReference type="RefSeq" id="XP_013420283.1">
    <property type="nucleotide sequence ID" value="XM_013564829.1"/>
</dbReference>
<proteinExistence type="predicted"/>
<protein>
    <submittedName>
        <fullName evidence="2">Uncharacterized protein LOC106180734</fullName>
    </submittedName>
</protein>
<dbReference type="InParanoid" id="A0A1S3KCC3"/>
<dbReference type="GeneID" id="106180734"/>
<name>A0A1S3KCC3_LINAN</name>
<sequence length="228" mass="24173">MRAIAASTFLFVGIFYNAIYKTQGGISVTTLNALADCTSASDDLGIVCTEGSLCAFTPWTLFAPSFKTCVCLPGLYPVRVPDAELVVCAPVTGTTCTTDQDCLLQTADCSGVIGALIGSGFTDRSLLLLLSQVSLIICSSTFPSEVSNNVTLGDGFPVAYSLVYQMYPLHRCDEVSGQCVLPTTGPQQVPTIDFLLYVTGSNLITASEVFNLSIQQIFNQLGFTVSLP</sequence>
<reference evidence="2" key="1">
    <citation type="submission" date="2025-08" db="UniProtKB">
        <authorList>
            <consortium name="RefSeq"/>
        </authorList>
    </citation>
    <scope>IDENTIFICATION</scope>
    <source>
        <tissue evidence="2">Gonads</tissue>
    </source>
</reference>
<evidence type="ECO:0000313" key="1">
    <source>
        <dbReference type="Proteomes" id="UP000085678"/>
    </source>
</evidence>
<evidence type="ECO:0000313" key="2">
    <source>
        <dbReference type="RefSeq" id="XP_013420283.1"/>
    </source>
</evidence>
<organism evidence="1 2">
    <name type="scientific">Lingula anatina</name>
    <name type="common">Brachiopod</name>
    <name type="synonym">Lingula unguis</name>
    <dbReference type="NCBI Taxonomy" id="7574"/>
    <lineage>
        <taxon>Eukaryota</taxon>
        <taxon>Metazoa</taxon>
        <taxon>Spiralia</taxon>
        <taxon>Lophotrochozoa</taxon>
        <taxon>Brachiopoda</taxon>
        <taxon>Linguliformea</taxon>
        <taxon>Lingulata</taxon>
        <taxon>Lingulida</taxon>
        <taxon>Linguloidea</taxon>
        <taxon>Lingulidae</taxon>
        <taxon>Lingula</taxon>
    </lineage>
</organism>
<dbReference type="AlphaFoldDB" id="A0A1S3KCC3"/>
<keyword evidence="1" id="KW-1185">Reference proteome</keyword>
<gene>
    <name evidence="2" type="primary">LOC106180734</name>
</gene>